<comment type="caution">
    <text evidence="1">The sequence shown here is derived from an EMBL/GenBank/DDBJ whole genome shotgun (WGS) entry which is preliminary data.</text>
</comment>
<evidence type="ECO:0000313" key="1">
    <source>
        <dbReference type="EMBL" id="OGC33695.1"/>
    </source>
</evidence>
<proteinExistence type="predicted"/>
<accession>A0A1F4TLV2</accession>
<organism evidence="1 2">
    <name type="scientific">candidate division WOR-1 bacterium RIFOXYC2_FULL_41_25</name>
    <dbReference type="NCBI Taxonomy" id="1802586"/>
    <lineage>
        <taxon>Bacteria</taxon>
        <taxon>Bacillati</taxon>
        <taxon>Saganbacteria</taxon>
    </lineage>
</organism>
<sequence length="129" mass="14363">MHHQKAKNIFLGRDGEIRGNCAEAVLRAFKDTMGVEENLLALAKGHGGGRAPEGYCGAYYVAKLLIEKYCCLEKTQEFEQYFKELASSLKCNEIRQARKLSCVGCVEKAAEFIATARTNKMRAQLPNLS</sequence>
<evidence type="ECO:0008006" key="3">
    <source>
        <dbReference type="Google" id="ProtNLM"/>
    </source>
</evidence>
<gene>
    <name evidence="1" type="ORF">A2462_03725</name>
</gene>
<dbReference type="InterPro" id="IPR010181">
    <property type="entry name" value="CGCAxxGCC_motif"/>
</dbReference>
<dbReference type="EMBL" id="MEUI01000029">
    <property type="protein sequence ID" value="OGC33695.1"/>
    <property type="molecule type" value="Genomic_DNA"/>
</dbReference>
<evidence type="ECO:0000313" key="2">
    <source>
        <dbReference type="Proteomes" id="UP000177309"/>
    </source>
</evidence>
<name>A0A1F4TLV2_UNCSA</name>
<reference evidence="1 2" key="1">
    <citation type="journal article" date="2016" name="Nat. Commun.">
        <title>Thousands of microbial genomes shed light on interconnected biogeochemical processes in an aquifer system.</title>
        <authorList>
            <person name="Anantharaman K."/>
            <person name="Brown C.T."/>
            <person name="Hug L.A."/>
            <person name="Sharon I."/>
            <person name="Castelle C.J."/>
            <person name="Probst A.J."/>
            <person name="Thomas B.C."/>
            <person name="Singh A."/>
            <person name="Wilkins M.J."/>
            <person name="Karaoz U."/>
            <person name="Brodie E.L."/>
            <person name="Williams K.H."/>
            <person name="Hubbard S.S."/>
            <person name="Banfield J.F."/>
        </authorList>
    </citation>
    <scope>NUCLEOTIDE SEQUENCE [LARGE SCALE GENOMIC DNA]</scope>
</reference>
<dbReference type="AlphaFoldDB" id="A0A1F4TLV2"/>
<dbReference type="Pfam" id="PF09719">
    <property type="entry name" value="C_GCAxxG_C_C"/>
    <property type="match status" value="1"/>
</dbReference>
<protein>
    <recommendedName>
        <fullName evidence="3">C_GCAxxG_C_C family protein</fullName>
    </recommendedName>
</protein>
<dbReference type="Proteomes" id="UP000177309">
    <property type="component" value="Unassembled WGS sequence"/>
</dbReference>